<name>A0A4R1BPN0_9BACT</name>
<evidence type="ECO:0000313" key="4">
    <source>
        <dbReference type="Proteomes" id="UP000295334"/>
    </source>
</evidence>
<comment type="caution">
    <text evidence="3">The sequence shown here is derived from an EMBL/GenBank/DDBJ whole genome shotgun (WGS) entry which is preliminary data.</text>
</comment>
<dbReference type="SUPFAM" id="SSF100950">
    <property type="entry name" value="NagB/RpiA/CoA transferase-like"/>
    <property type="match status" value="1"/>
</dbReference>
<feature type="region of interest" description="Disordered" evidence="1">
    <location>
        <begin position="1"/>
        <end position="25"/>
    </location>
</feature>
<dbReference type="EMBL" id="SJZI01000001">
    <property type="protein sequence ID" value="TCJ19589.1"/>
    <property type="molecule type" value="Genomic_DNA"/>
</dbReference>
<dbReference type="Proteomes" id="UP000295334">
    <property type="component" value="Unassembled WGS sequence"/>
</dbReference>
<sequence>MSSRESILSRIRANRPPGTALPESIQGGASGPALLSPFSAVLTGIGGQVLTAGSLSAVQEDLDAAFRQGRKVINGIRSLQGANGNAYAQMSGSDMEAVEVLYLEGALGVAENGAVWLSEGALVHRLLPFACRELVLALRAESIVADMHEAYRRIRIDAEGYGLFIAGPSKTADIEQSLVIGAHGPLALRVWVIDETLK</sequence>
<evidence type="ECO:0000313" key="3">
    <source>
        <dbReference type="EMBL" id="TCJ19589.1"/>
    </source>
</evidence>
<gene>
    <name evidence="3" type="ORF">EPD60_00250</name>
</gene>
<dbReference type="OrthoDB" id="9794157at2"/>
<dbReference type="InterPro" id="IPR003741">
    <property type="entry name" value="LUD_dom"/>
</dbReference>
<dbReference type="RefSeq" id="WP_131445487.1">
    <property type="nucleotide sequence ID" value="NZ_SJZI01000001.1"/>
</dbReference>
<keyword evidence="4" id="KW-1185">Reference proteome</keyword>
<dbReference type="Pfam" id="PF02589">
    <property type="entry name" value="LUD_dom"/>
    <property type="match status" value="1"/>
</dbReference>
<dbReference type="PANTHER" id="PTHR43682">
    <property type="entry name" value="LACTATE UTILIZATION PROTEIN C"/>
    <property type="match status" value="1"/>
</dbReference>
<protein>
    <submittedName>
        <fullName evidence="3">Lactate utilization protein B/C</fullName>
    </submittedName>
</protein>
<organism evidence="3 4">
    <name type="scientific">Flaviaesturariibacter flavus</name>
    <dbReference type="NCBI Taxonomy" id="2502780"/>
    <lineage>
        <taxon>Bacteria</taxon>
        <taxon>Pseudomonadati</taxon>
        <taxon>Bacteroidota</taxon>
        <taxon>Chitinophagia</taxon>
        <taxon>Chitinophagales</taxon>
        <taxon>Chitinophagaceae</taxon>
        <taxon>Flaviaestuariibacter</taxon>
    </lineage>
</organism>
<dbReference type="InterPro" id="IPR024185">
    <property type="entry name" value="FTHF_cligase-like_sf"/>
</dbReference>
<evidence type="ECO:0000259" key="2">
    <source>
        <dbReference type="Pfam" id="PF02589"/>
    </source>
</evidence>
<dbReference type="Gene3D" id="3.40.50.10420">
    <property type="entry name" value="NagB/RpiA/CoA transferase-like"/>
    <property type="match status" value="1"/>
</dbReference>
<evidence type="ECO:0000256" key="1">
    <source>
        <dbReference type="SAM" id="MobiDB-lite"/>
    </source>
</evidence>
<accession>A0A4R1BPN0</accession>
<dbReference type="AlphaFoldDB" id="A0A4R1BPN0"/>
<feature type="domain" description="LUD" evidence="2">
    <location>
        <begin position="102"/>
        <end position="190"/>
    </location>
</feature>
<proteinExistence type="predicted"/>
<dbReference type="InterPro" id="IPR037171">
    <property type="entry name" value="NagB/RpiA_transferase-like"/>
</dbReference>
<reference evidence="3 4" key="1">
    <citation type="submission" date="2019-03" db="EMBL/GenBank/DDBJ databases">
        <authorList>
            <person name="Kim M.K.M."/>
        </authorList>
    </citation>
    <scope>NUCLEOTIDE SEQUENCE [LARGE SCALE GENOMIC DNA]</scope>
    <source>
        <strain evidence="3 4">17J68-12</strain>
    </source>
</reference>
<dbReference type="PANTHER" id="PTHR43682:SF1">
    <property type="entry name" value="LACTATE UTILIZATION PROTEIN C"/>
    <property type="match status" value="1"/>
</dbReference>